<comment type="function">
    <text evidence="10 11">Involved in cell wall formation. Catalyzes the final step in the synthesis of UDP-N-acetylmuramoyl-pentapeptide, the precursor of murein.</text>
</comment>
<feature type="domain" description="Mur ligase N-terminal catalytic" evidence="12">
    <location>
        <begin position="28"/>
        <end position="97"/>
    </location>
</feature>
<organism evidence="15 16">
    <name type="scientific">Noviherbaspirillum album</name>
    <dbReference type="NCBI Taxonomy" id="3080276"/>
    <lineage>
        <taxon>Bacteria</taxon>
        <taxon>Pseudomonadati</taxon>
        <taxon>Pseudomonadota</taxon>
        <taxon>Betaproteobacteria</taxon>
        <taxon>Burkholderiales</taxon>
        <taxon>Oxalobacteraceae</taxon>
        <taxon>Noviherbaspirillum</taxon>
    </lineage>
</organism>
<evidence type="ECO:0000256" key="6">
    <source>
        <dbReference type="ARBA" id="ARBA00022960"/>
    </source>
</evidence>
<feature type="domain" description="Mur ligase C-terminal" evidence="13">
    <location>
        <begin position="326"/>
        <end position="445"/>
    </location>
</feature>
<keyword evidence="6 10" id="KW-0133">Cell shape</keyword>
<dbReference type="InterPro" id="IPR000713">
    <property type="entry name" value="Mur_ligase_N"/>
</dbReference>
<dbReference type="GO" id="GO:0016874">
    <property type="term" value="F:ligase activity"/>
    <property type="evidence" value="ECO:0007669"/>
    <property type="project" value="UniProtKB-KW"/>
</dbReference>
<dbReference type="PANTHER" id="PTHR43024">
    <property type="entry name" value="UDP-N-ACETYLMURAMOYL-TRIPEPTIDE--D-ALANYL-D-ALANINE LIGASE"/>
    <property type="match status" value="1"/>
</dbReference>
<dbReference type="Gene3D" id="3.40.1190.10">
    <property type="entry name" value="Mur-like, catalytic domain"/>
    <property type="match status" value="1"/>
</dbReference>
<evidence type="ECO:0000256" key="9">
    <source>
        <dbReference type="ARBA" id="ARBA00023316"/>
    </source>
</evidence>
<comment type="caution">
    <text evidence="15">The sequence shown here is derived from an EMBL/GenBank/DDBJ whole genome shotgun (WGS) entry which is preliminary data.</text>
</comment>
<dbReference type="Proteomes" id="UP001352263">
    <property type="component" value="Unassembled WGS sequence"/>
</dbReference>
<keyword evidence="1 10" id="KW-0963">Cytoplasm</keyword>
<evidence type="ECO:0000256" key="5">
    <source>
        <dbReference type="ARBA" id="ARBA00022840"/>
    </source>
</evidence>
<comment type="pathway">
    <text evidence="10 11">Cell wall biogenesis; peptidoglycan biosynthesis.</text>
</comment>
<keyword evidence="3 10" id="KW-0132">Cell division</keyword>
<gene>
    <name evidence="10 15" type="primary">murF</name>
    <name evidence="15" type="ORF">RY831_08445</name>
</gene>
<dbReference type="InterPro" id="IPR035911">
    <property type="entry name" value="MurE/MurF_N"/>
</dbReference>
<proteinExistence type="inferred from homology"/>
<evidence type="ECO:0000256" key="11">
    <source>
        <dbReference type="RuleBase" id="RU004136"/>
    </source>
</evidence>
<dbReference type="Pfam" id="PF01225">
    <property type="entry name" value="Mur_ligase"/>
    <property type="match status" value="1"/>
</dbReference>
<protein>
    <recommendedName>
        <fullName evidence="10 11">UDP-N-acetylmuramoyl-tripeptide--D-alanyl-D-alanine ligase</fullName>
        <ecNumber evidence="10 11">6.3.2.10</ecNumber>
    </recommendedName>
    <alternativeName>
        <fullName evidence="10">D-alanyl-D-alanine-adding enzyme</fullName>
    </alternativeName>
</protein>
<keyword evidence="4 10" id="KW-0547">Nucleotide-binding</keyword>
<evidence type="ECO:0000256" key="1">
    <source>
        <dbReference type="ARBA" id="ARBA00022490"/>
    </source>
</evidence>
<dbReference type="SUPFAM" id="SSF63418">
    <property type="entry name" value="MurE/MurF N-terminal domain"/>
    <property type="match status" value="1"/>
</dbReference>
<keyword evidence="16" id="KW-1185">Reference proteome</keyword>
<keyword evidence="2 10" id="KW-0436">Ligase</keyword>
<dbReference type="SUPFAM" id="SSF53623">
    <property type="entry name" value="MurD-like peptide ligases, catalytic domain"/>
    <property type="match status" value="1"/>
</dbReference>
<dbReference type="HAMAP" id="MF_02019">
    <property type="entry name" value="MurF"/>
    <property type="match status" value="1"/>
</dbReference>
<dbReference type="EC" id="6.3.2.10" evidence="10 11"/>
<evidence type="ECO:0000256" key="2">
    <source>
        <dbReference type="ARBA" id="ARBA00022598"/>
    </source>
</evidence>
<dbReference type="Pfam" id="PF08245">
    <property type="entry name" value="Mur_ligase_M"/>
    <property type="match status" value="1"/>
</dbReference>
<dbReference type="Pfam" id="PF02875">
    <property type="entry name" value="Mur_ligase_C"/>
    <property type="match status" value="1"/>
</dbReference>
<comment type="subcellular location">
    <subcellularLocation>
        <location evidence="10 11">Cytoplasm</location>
    </subcellularLocation>
</comment>
<evidence type="ECO:0000256" key="8">
    <source>
        <dbReference type="ARBA" id="ARBA00023306"/>
    </source>
</evidence>
<keyword evidence="8 10" id="KW-0131">Cell cycle</keyword>
<evidence type="ECO:0000256" key="3">
    <source>
        <dbReference type="ARBA" id="ARBA00022618"/>
    </source>
</evidence>
<evidence type="ECO:0000256" key="7">
    <source>
        <dbReference type="ARBA" id="ARBA00022984"/>
    </source>
</evidence>
<evidence type="ECO:0000313" key="15">
    <source>
        <dbReference type="EMBL" id="MEC4719174.1"/>
    </source>
</evidence>
<dbReference type="PANTHER" id="PTHR43024:SF1">
    <property type="entry name" value="UDP-N-ACETYLMURAMOYL-TRIPEPTIDE--D-ALANYL-D-ALANINE LIGASE"/>
    <property type="match status" value="1"/>
</dbReference>
<dbReference type="InterPro" id="IPR036615">
    <property type="entry name" value="Mur_ligase_C_dom_sf"/>
</dbReference>
<dbReference type="Gene3D" id="3.90.190.20">
    <property type="entry name" value="Mur ligase, C-terminal domain"/>
    <property type="match status" value="1"/>
</dbReference>
<evidence type="ECO:0000313" key="16">
    <source>
        <dbReference type="Proteomes" id="UP001352263"/>
    </source>
</evidence>
<evidence type="ECO:0000259" key="14">
    <source>
        <dbReference type="Pfam" id="PF08245"/>
    </source>
</evidence>
<evidence type="ECO:0000256" key="10">
    <source>
        <dbReference type="HAMAP-Rule" id="MF_02019"/>
    </source>
</evidence>
<dbReference type="InterPro" id="IPR036565">
    <property type="entry name" value="Mur-like_cat_sf"/>
</dbReference>
<evidence type="ECO:0000256" key="4">
    <source>
        <dbReference type="ARBA" id="ARBA00022741"/>
    </source>
</evidence>
<keyword evidence="5 10" id="KW-0067">ATP-binding</keyword>
<evidence type="ECO:0000259" key="13">
    <source>
        <dbReference type="Pfam" id="PF02875"/>
    </source>
</evidence>
<keyword evidence="7 10" id="KW-0573">Peptidoglycan synthesis</keyword>
<dbReference type="EMBL" id="JAWIIV010000005">
    <property type="protein sequence ID" value="MEC4719174.1"/>
    <property type="molecule type" value="Genomic_DNA"/>
</dbReference>
<dbReference type="InterPro" id="IPR004101">
    <property type="entry name" value="Mur_ligase_C"/>
</dbReference>
<evidence type="ECO:0000259" key="12">
    <source>
        <dbReference type="Pfam" id="PF01225"/>
    </source>
</evidence>
<dbReference type="RefSeq" id="WP_326505890.1">
    <property type="nucleotide sequence ID" value="NZ_JAWIIV010000005.1"/>
</dbReference>
<sequence>MKSSLAALQPWISGASVVNGTGADAAFDGVLTDSRQAGAGNLFVALRGERFDAHDFLNDVAARGVAAVVVERVPDGLTVPALVVPDTRIALGEIAAFWRRQFTLPVIGVTGSNGKTTVKEMIASILSAAYGADNILATRGNLNNDIGVPLTVFRLNASYQAAVVELGMNHPGEIAAITGIAKPTVGLVNNAQREHQEFMESVEAVAKENGGVILGLPDDGVAVFPADDTYTTLWRGYAGQRKTMTFGLAEQAQQGQEADVSCTFQVNDFGSDLSITACGKQFQVTLSAAGMHNVRNALAATACALAIGVPEEAIKRGLEAFAPVSGRLQRKTAKSGALVIDDTYNANPDSVRAAIDVLSRTNGPRVLVLGDMGEVGDEGPQFHVEIGNYAREQGIEHLLTLGELARHASAAFGADARHFDDIGSINQAAEALVSSGRTALVKGSRFMKMERVVQHLVNQMDQGQGTH</sequence>
<dbReference type="InterPro" id="IPR005863">
    <property type="entry name" value="UDP-N-AcMur_synth"/>
</dbReference>
<comment type="similarity">
    <text evidence="10">Belongs to the MurCDEF family. MurF subfamily.</text>
</comment>
<feature type="binding site" evidence="10">
    <location>
        <begin position="111"/>
        <end position="117"/>
    </location>
    <ligand>
        <name>ATP</name>
        <dbReference type="ChEBI" id="CHEBI:30616"/>
    </ligand>
</feature>
<dbReference type="InterPro" id="IPR051046">
    <property type="entry name" value="MurCDEF_CellWall_CoF430Synth"/>
</dbReference>
<accession>A0ABU6J7J7</accession>
<dbReference type="Gene3D" id="3.40.1390.10">
    <property type="entry name" value="MurE/MurF, N-terminal domain"/>
    <property type="match status" value="1"/>
</dbReference>
<dbReference type="SUPFAM" id="SSF53244">
    <property type="entry name" value="MurD-like peptide ligases, peptide-binding domain"/>
    <property type="match status" value="1"/>
</dbReference>
<keyword evidence="9 10" id="KW-0961">Cell wall biogenesis/degradation</keyword>
<reference evidence="15 16" key="1">
    <citation type="submission" date="2023-10" db="EMBL/GenBank/DDBJ databases">
        <title>Noviherbaspirillum sp. CPCC 100848 genome assembly.</title>
        <authorList>
            <person name="Li X.Y."/>
            <person name="Fang X.M."/>
        </authorList>
    </citation>
    <scope>NUCLEOTIDE SEQUENCE [LARGE SCALE GENOMIC DNA]</scope>
    <source>
        <strain evidence="15 16">CPCC 100848</strain>
    </source>
</reference>
<name>A0ABU6J7J7_9BURK</name>
<dbReference type="InterPro" id="IPR013221">
    <property type="entry name" value="Mur_ligase_cen"/>
</dbReference>
<dbReference type="NCBIfam" id="TIGR01143">
    <property type="entry name" value="murF"/>
    <property type="match status" value="1"/>
</dbReference>
<comment type="catalytic activity">
    <reaction evidence="10 11">
        <text>D-alanyl-D-alanine + UDP-N-acetyl-alpha-D-muramoyl-L-alanyl-gamma-D-glutamyl-meso-2,6-diaminopimelate + ATP = UDP-N-acetyl-alpha-D-muramoyl-L-alanyl-gamma-D-glutamyl-meso-2,6-diaminopimeloyl-D-alanyl-D-alanine + ADP + phosphate + H(+)</text>
        <dbReference type="Rhea" id="RHEA:28374"/>
        <dbReference type="ChEBI" id="CHEBI:15378"/>
        <dbReference type="ChEBI" id="CHEBI:30616"/>
        <dbReference type="ChEBI" id="CHEBI:43474"/>
        <dbReference type="ChEBI" id="CHEBI:57822"/>
        <dbReference type="ChEBI" id="CHEBI:61386"/>
        <dbReference type="ChEBI" id="CHEBI:83905"/>
        <dbReference type="ChEBI" id="CHEBI:456216"/>
        <dbReference type="EC" id="6.3.2.10"/>
    </reaction>
</comment>
<feature type="domain" description="Mur ligase central" evidence="14">
    <location>
        <begin position="109"/>
        <end position="304"/>
    </location>
</feature>